<name>A0AAE3KKA9_9PSEU</name>
<dbReference type="Pfam" id="PF00698">
    <property type="entry name" value="Acyl_transf_1"/>
    <property type="match status" value="1"/>
</dbReference>
<evidence type="ECO:0000313" key="7">
    <source>
        <dbReference type="Proteomes" id="UP001206128"/>
    </source>
</evidence>
<keyword evidence="3" id="KW-0012">Acyltransferase</keyword>
<dbReference type="Gene3D" id="3.40.366.10">
    <property type="entry name" value="Malonyl-Coenzyme A Acyl Carrier Protein, domain 2"/>
    <property type="match status" value="1"/>
</dbReference>
<evidence type="ECO:0000313" key="6">
    <source>
        <dbReference type="EMBL" id="MCP2165233.1"/>
    </source>
</evidence>
<evidence type="ECO:0000256" key="2">
    <source>
        <dbReference type="ARBA" id="ARBA00022679"/>
    </source>
</evidence>
<dbReference type="SUPFAM" id="SSF55048">
    <property type="entry name" value="Probable ACP-binding domain of malonyl-CoA ACP transacylase"/>
    <property type="match status" value="1"/>
</dbReference>
<dbReference type="InterPro" id="IPR016036">
    <property type="entry name" value="Malonyl_transacylase_ACP-bd"/>
</dbReference>
<feature type="domain" description="Malonyl-CoA:ACP transacylase (MAT)" evidence="5">
    <location>
        <begin position="10"/>
        <end position="315"/>
    </location>
</feature>
<reference evidence="6" key="1">
    <citation type="submission" date="2022-06" db="EMBL/GenBank/DDBJ databases">
        <title>Genomic Encyclopedia of Archaeal and Bacterial Type Strains, Phase II (KMG-II): from individual species to whole genera.</title>
        <authorList>
            <person name="Goeker M."/>
        </authorList>
    </citation>
    <scope>NUCLEOTIDE SEQUENCE</scope>
    <source>
        <strain evidence="6">DSM 43935</strain>
    </source>
</reference>
<dbReference type="InterPro" id="IPR001227">
    <property type="entry name" value="Ac_transferase_dom_sf"/>
</dbReference>
<comment type="catalytic activity">
    <reaction evidence="4">
        <text>holo-[ACP] + malonyl-CoA = malonyl-[ACP] + CoA</text>
        <dbReference type="Rhea" id="RHEA:41792"/>
        <dbReference type="Rhea" id="RHEA-COMP:9623"/>
        <dbReference type="Rhea" id="RHEA-COMP:9685"/>
        <dbReference type="ChEBI" id="CHEBI:57287"/>
        <dbReference type="ChEBI" id="CHEBI:57384"/>
        <dbReference type="ChEBI" id="CHEBI:64479"/>
        <dbReference type="ChEBI" id="CHEBI:78449"/>
        <dbReference type="EC" id="2.3.1.39"/>
    </reaction>
</comment>
<dbReference type="InterPro" id="IPR014043">
    <property type="entry name" value="Acyl_transferase_dom"/>
</dbReference>
<dbReference type="PANTHER" id="PTHR42681:SF1">
    <property type="entry name" value="MALONYL-COA-ACYL CARRIER PROTEIN TRANSACYLASE, MITOCHONDRIAL"/>
    <property type="match status" value="1"/>
</dbReference>
<dbReference type="SMART" id="SM00827">
    <property type="entry name" value="PKS_AT"/>
    <property type="match status" value="1"/>
</dbReference>
<dbReference type="AlphaFoldDB" id="A0AAE3KKA9"/>
<evidence type="ECO:0000259" key="5">
    <source>
        <dbReference type="SMART" id="SM00827"/>
    </source>
</evidence>
<dbReference type="EMBL" id="JAMTCK010000004">
    <property type="protein sequence ID" value="MCP2165233.1"/>
    <property type="molecule type" value="Genomic_DNA"/>
</dbReference>
<dbReference type="GO" id="GO:0006633">
    <property type="term" value="P:fatty acid biosynthetic process"/>
    <property type="evidence" value="ECO:0007669"/>
    <property type="project" value="TreeGrafter"/>
</dbReference>
<keyword evidence="2" id="KW-0808">Transferase</keyword>
<proteinExistence type="predicted"/>
<protein>
    <recommendedName>
        <fullName evidence="1">[acyl-carrier-protein] S-malonyltransferase</fullName>
        <ecNumber evidence="1">2.3.1.39</ecNumber>
    </recommendedName>
</protein>
<organism evidence="6 7">
    <name type="scientific">Goodfellowiella coeruleoviolacea</name>
    <dbReference type="NCBI Taxonomy" id="334858"/>
    <lineage>
        <taxon>Bacteria</taxon>
        <taxon>Bacillati</taxon>
        <taxon>Actinomycetota</taxon>
        <taxon>Actinomycetes</taxon>
        <taxon>Pseudonocardiales</taxon>
        <taxon>Pseudonocardiaceae</taxon>
        <taxon>Goodfellowiella</taxon>
    </lineage>
</organism>
<dbReference type="Gene3D" id="3.30.70.250">
    <property type="entry name" value="Malonyl-CoA ACP transacylase, ACP-binding"/>
    <property type="match status" value="1"/>
</dbReference>
<dbReference type="PANTHER" id="PTHR42681">
    <property type="entry name" value="MALONYL-COA-ACYL CARRIER PROTEIN TRANSACYLASE, MITOCHONDRIAL"/>
    <property type="match status" value="1"/>
</dbReference>
<dbReference type="InterPro" id="IPR050858">
    <property type="entry name" value="Mal-CoA-ACP_Trans/PKS_FabD"/>
</dbReference>
<dbReference type="Proteomes" id="UP001206128">
    <property type="component" value="Unassembled WGS sequence"/>
</dbReference>
<evidence type="ECO:0000256" key="3">
    <source>
        <dbReference type="ARBA" id="ARBA00023315"/>
    </source>
</evidence>
<dbReference type="EC" id="2.3.1.39" evidence="1"/>
<dbReference type="GO" id="GO:0004314">
    <property type="term" value="F:[acyl-carrier-protein] S-malonyltransferase activity"/>
    <property type="evidence" value="ECO:0007669"/>
    <property type="project" value="UniProtKB-EC"/>
</dbReference>
<comment type="caution">
    <text evidence="6">The sequence shown here is derived from an EMBL/GenBank/DDBJ whole genome shotgun (WGS) entry which is preliminary data.</text>
</comment>
<evidence type="ECO:0000256" key="1">
    <source>
        <dbReference type="ARBA" id="ARBA00013258"/>
    </source>
</evidence>
<dbReference type="GO" id="GO:0005829">
    <property type="term" value="C:cytosol"/>
    <property type="evidence" value="ECO:0007669"/>
    <property type="project" value="TreeGrafter"/>
</dbReference>
<accession>A0AAE3KKA9</accession>
<dbReference type="InterPro" id="IPR016035">
    <property type="entry name" value="Acyl_Trfase/lysoPLipase"/>
</dbReference>
<sequence length="324" mass="33045">MFSERVIALLAPGQGSQSPGMLAPWLELDGARQRVEGWSEATGLDLVRLGTTADADEIKDTAVTQPLVVALALLAYEELSRRVELPADVPVAGHSVGELAASAIAGVLSADDAVALAAVRGAEMAAACALEPTGMAAVLGGDPDEVVAHLDSLGLIAANRNGAGQIVAAGQLPALEKLIAEPPAGARKAVAVKVAGAFHTHYMAPAEEALRARAAGVTTANPTRPLLSNADGTVVEEGAEVLRRLVAQVTRPVRWDSCQATLRALGVDAVVELPPAGTLTGLAKRELTGVGTLALKTPDHLDKVAELLGAASGNDETESSENAQ</sequence>
<gene>
    <name evidence="6" type="ORF">LX83_002082</name>
</gene>
<evidence type="ECO:0000256" key="4">
    <source>
        <dbReference type="ARBA" id="ARBA00048462"/>
    </source>
</evidence>
<keyword evidence="7" id="KW-1185">Reference proteome</keyword>
<dbReference type="SUPFAM" id="SSF52151">
    <property type="entry name" value="FabD/lysophospholipase-like"/>
    <property type="match status" value="1"/>
</dbReference>